<feature type="site" description="Important for catalytic activity" evidence="4">
    <location>
        <position position="140"/>
    </location>
</feature>
<dbReference type="InterPro" id="IPR013328">
    <property type="entry name" value="6PGD_dom2"/>
</dbReference>
<dbReference type="InterPro" id="IPR006108">
    <property type="entry name" value="3HC_DH_C"/>
</dbReference>
<dbReference type="Pfam" id="PF02737">
    <property type="entry name" value="3HCDH_N"/>
    <property type="match status" value="1"/>
</dbReference>
<keyword evidence="3" id="KW-0560">Oxidoreductase</keyword>
<dbReference type="GO" id="GO:0006631">
    <property type="term" value="P:fatty acid metabolic process"/>
    <property type="evidence" value="ECO:0007669"/>
    <property type="project" value="InterPro"/>
</dbReference>
<dbReference type="InterPro" id="IPR022694">
    <property type="entry name" value="3-OHacyl-CoA_DH"/>
</dbReference>
<dbReference type="AlphaFoldDB" id="A0A919KU04"/>
<dbReference type="SUPFAM" id="SSF51735">
    <property type="entry name" value="NAD(P)-binding Rossmann-fold domains"/>
    <property type="match status" value="1"/>
</dbReference>
<reference evidence="7" key="2">
    <citation type="submission" date="2020-09" db="EMBL/GenBank/DDBJ databases">
        <authorList>
            <person name="Sun Q."/>
            <person name="Zhou Y."/>
        </authorList>
    </citation>
    <scope>NUCLEOTIDE SEQUENCE</scope>
    <source>
        <strain evidence="7">CGMCC 4.7398</strain>
    </source>
</reference>
<evidence type="ECO:0000313" key="7">
    <source>
        <dbReference type="EMBL" id="GHH73120.1"/>
    </source>
</evidence>
<dbReference type="SUPFAM" id="SSF48179">
    <property type="entry name" value="6-phosphogluconate dehydrogenase C-terminal domain-like"/>
    <property type="match status" value="1"/>
</dbReference>
<comment type="pathway">
    <text evidence="1">Lipid metabolism; butanoate metabolism.</text>
</comment>
<dbReference type="PIRSF" id="PIRSF000105">
    <property type="entry name" value="HCDH"/>
    <property type="match status" value="1"/>
</dbReference>
<gene>
    <name evidence="7" type="ORF">GCM10017772_23780</name>
</gene>
<evidence type="ECO:0000256" key="1">
    <source>
        <dbReference type="ARBA" id="ARBA00005086"/>
    </source>
</evidence>
<dbReference type="GO" id="GO:0016616">
    <property type="term" value="F:oxidoreductase activity, acting on the CH-OH group of donors, NAD or NADP as acceptor"/>
    <property type="evidence" value="ECO:0007669"/>
    <property type="project" value="InterPro"/>
</dbReference>
<dbReference type="InterPro" id="IPR006176">
    <property type="entry name" value="3-OHacyl-CoA_DH_NAD-bd"/>
</dbReference>
<feature type="domain" description="3-hydroxyacyl-CoA dehydrogenase C-terminal" evidence="5">
    <location>
        <begin position="186"/>
        <end position="281"/>
    </location>
</feature>
<reference evidence="7" key="1">
    <citation type="journal article" date="2014" name="Int. J. Syst. Evol. Microbiol.">
        <title>Complete genome sequence of Corynebacterium casei LMG S-19264T (=DSM 44701T), isolated from a smear-ripened cheese.</title>
        <authorList>
            <consortium name="US DOE Joint Genome Institute (JGI-PGF)"/>
            <person name="Walter F."/>
            <person name="Albersmeier A."/>
            <person name="Kalinowski J."/>
            <person name="Ruckert C."/>
        </authorList>
    </citation>
    <scope>NUCLEOTIDE SEQUENCE</scope>
    <source>
        <strain evidence="7">CGMCC 4.7398</strain>
    </source>
</reference>
<evidence type="ECO:0000256" key="2">
    <source>
        <dbReference type="ARBA" id="ARBA00009463"/>
    </source>
</evidence>
<dbReference type="PANTHER" id="PTHR48075:SF5">
    <property type="entry name" value="3-HYDROXYBUTYRYL-COA DEHYDROGENASE"/>
    <property type="match status" value="1"/>
</dbReference>
<comment type="caution">
    <text evidence="7">The sequence shown here is derived from an EMBL/GenBank/DDBJ whole genome shotgun (WGS) entry which is preliminary data.</text>
</comment>
<evidence type="ECO:0000256" key="4">
    <source>
        <dbReference type="PIRSR" id="PIRSR000105-1"/>
    </source>
</evidence>
<proteinExistence type="inferred from homology"/>
<dbReference type="Pfam" id="PF00725">
    <property type="entry name" value="3HCDH"/>
    <property type="match status" value="1"/>
</dbReference>
<sequence>MTLPQTVGLAGGGRMGVGIAHAFLLAGADVVVLERDAESAATALARLERAVASSVERETTPRPAGELLSHARVTTDMADVHAADLVVEAVPEDITTKVDVLTRIEKGLSPTAWLASNTSSLSIDALAGHLQRPERFVGLHFFNPVPASTLVEIVRGRATDPMLVEEAGEWVAALGKSSIVVRDSPGFASSRLGVVIALEAIRMLEEGVASADDIDTAMVRGYKFPVGPLRLTDIVGLDVRLGIAEHLERELGERFAVPPLLRAMVAEGRLGRKSGEGFFRWDEETDR</sequence>
<evidence type="ECO:0000259" key="6">
    <source>
        <dbReference type="Pfam" id="PF02737"/>
    </source>
</evidence>
<dbReference type="PANTHER" id="PTHR48075">
    <property type="entry name" value="3-HYDROXYACYL-COA DEHYDROGENASE FAMILY PROTEIN"/>
    <property type="match status" value="1"/>
</dbReference>
<dbReference type="Gene3D" id="3.40.50.720">
    <property type="entry name" value="NAD(P)-binding Rossmann-like Domain"/>
    <property type="match status" value="1"/>
</dbReference>
<comment type="similarity">
    <text evidence="2">Belongs to the 3-hydroxyacyl-CoA dehydrogenase family.</text>
</comment>
<dbReference type="Proteomes" id="UP000627369">
    <property type="component" value="Unassembled WGS sequence"/>
</dbReference>
<dbReference type="InterPro" id="IPR036291">
    <property type="entry name" value="NAD(P)-bd_dom_sf"/>
</dbReference>
<accession>A0A919KU04</accession>
<evidence type="ECO:0000259" key="5">
    <source>
        <dbReference type="Pfam" id="PF00725"/>
    </source>
</evidence>
<dbReference type="InterPro" id="IPR008927">
    <property type="entry name" value="6-PGluconate_DH-like_C_sf"/>
</dbReference>
<protein>
    <submittedName>
        <fullName evidence="7">3-hydroxyacyl-CoA dehydrogenase</fullName>
    </submittedName>
</protein>
<organism evidence="7 8">
    <name type="scientific">Promicromonospora soli</name>
    <dbReference type="NCBI Taxonomy" id="2035533"/>
    <lineage>
        <taxon>Bacteria</taxon>
        <taxon>Bacillati</taxon>
        <taxon>Actinomycetota</taxon>
        <taxon>Actinomycetes</taxon>
        <taxon>Micrococcales</taxon>
        <taxon>Promicromonosporaceae</taxon>
        <taxon>Promicromonospora</taxon>
    </lineage>
</organism>
<dbReference type="RefSeq" id="WP_189669485.1">
    <property type="nucleotide sequence ID" value="NZ_BNAS01000003.1"/>
</dbReference>
<dbReference type="Gene3D" id="1.10.1040.10">
    <property type="entry name" value="N-(1-d-carboxylethyl)-l-norvaline Dehydrogenase, domain 2"/>
    <property type="match status" value="1"/>
</dbReference>
<dbReference type="FunFam" id="3.40.50.720:FF:000009">
    <property type="entry name" value="Fatty oxidation complex, alpha subunit"/>
    <property type="match status" value="1"/>
</dbReference>
<dbReference type="GO" id="GO:0070403">
    <property type="term" value="F:NAD+ binding"/>
    <property type="evidence" value="ECO:0007669"/>
    <property type="project" value="InterPro"/>
</dbReference>
<feature type="domain" description="3-hydroxyacyl-CoA dehydrogenase NAD binding" evidence="6">
    <location>
        <begin position="6"/>
        <end position="183"/>
    </location>
</feature>
<evidence type="ECO:0000313" key="8">
    <source>
        <dbReference type="Proteomes" id="UP000627369"/>
    </source>
</evidence>
<name>A0A919KU04_9MICO</name>
<evidence type="ECO:0000256" key="3">
    <source>
        <dbReference type="ARBA" id="ARBA00023002"/>
    </source>
</evidence>
<dbReference type="EMBL" id="BNAS01000003">
    <property type="protein sequence ID" value="GHH73120.1"/>
    <property type="molecule type" value="Genomic_DNA"/>
</dbReference>
<keyword evidence="8" id="KW-1185">Reference proteome</keyword>